<dbReference type="InterPro" id="IPR016185">
    <property type="entry name" value="PreATP-grasp_dom_sf"/>
</dbReference>
<keyword evidence="4" id="KW-0067">ATP-binding</keyword>
<evidence type="ECO:0000256" key="4">
    <source>
        <dbReference type="PROSITE-ProRule" id="PRU00409"/>
    </source>
</evidence>
<accession>A0A4U6RB56</accession>
<dbReference type="GO" id="GO:0046872">
    <property type="term" value="F:metal ion binding"/>
    <property type="evidence" value="ECO:0007669"/>
    <property type="project" value="InterPro"/>
</dbReference>
<reference evidence="6 7" key="1">
    <citation type="submission" date="2019-05" db="EMBL/GenBank/DDBJ databases">
        <title>Draft Genome of Bradyrhizobium elkanii strain SEMIA 938, Used in Commercial Inoculants for Lupinus spp. in Brazil.</title>
        <authorList>
            <person name="Hungria M."/>
            <person name="Delamuta J.R.M."/>
            <person name="Ribeiro R.A."/>
            <person name="Nogueira M.A."/>
        </authorList>
    </citation>
    <scope>NUCLEOTIDE SEQUENCE [LARGE SCALE GENOMIC DNA]</scope>
    <source>
        <strain evidence="6 7">Semia 938</strain>
    </source>
</reference>
<evidence type="ECO:0000256" key="2">
    <source>
        <dbReference type="ARBA" id="ARBA00022598"/>
    </source>
</evidence>
<evidence type="ECO:0000256" key="3">
    <source>
        <dbReference type="ARBA" id="ARBA00023316"/>
    </source>
</evidence>
<evidence type="ECO:0000256" key="1">
    <source>
        <dbReference type="ARBA" id="ARBA00010871"/>
    </source>
</evidence>
<keyword evidence="2" id="KW-0436">Ligase</keyword>
<dbReference type="InterPro" id="IPR011761">
    <property type="entry name" value="ATP-grasp"/>
</dbReference>
<evidence type="ECO:0000313" key="6">
    <source>
        <dbReference type="EMBL" id="TKV70901.1"/>
    </source>
</evidence>
<name>A0A4U6RB56_BRAEL</name>
<evidence type="ECO:0000313" key="7">
    <source>
        <dbReference type="Proteomes" id="UP000305095"/>
    </source>
</evidence>
<dbReference type="InterPro" id="IPR013815">
    <property type="entry name" value="ATP_grasp_subdomain_1"/>
</dbReference>
<dbReference type="AlphaFoldDB" id="A0A4U6RB56"/>
<comment type="caution">
    <text evidence="6">The sequence shown here is derived from an EMBL/GenBank/DDBJ whole genome shotgun (WGS) entry which is preliminary data.</text>
</comment>
<protein>
    <submittedName>
        <fullName evidence="6">ATP-grasp domain-containing protein</fullName>
    </submittedName>
</protein>
<keyword evidence="3" id="KW-0961">Cell wall biogenesis/degradation</keyword>
<dbReference type="SUPFAM" id="SSF52440">
    <property type="entry name" value="PreATP-grasp domain"/>
    <property type="match status" value="1"/>
</dbReference>
<dbReference type="GO" id="GO:0071555">
    <property type="term" value="P:cell wall organization"/>
    <property type="evidence" value="ECO:0007669"/>
    <property type="project" value="UniProtKB-KW"/>
</dbReference>
<dbReference type="PANTHER" id="PTHR23132">
    <property type="entry name" value="D-ALANINE--D-ALANINE LIGASE"/>
    <property type="match status" value="1"/>
</dbReference>
<sequence length="344" mass="38047">MRVAVVWFKHVETSPSCQSGPGYGPTVKSVVKALQENGHETLLCEDDKGLLATLERFMPPDPQDRPSGIVFNMGTMGAGSKGEWRSSQIPTMLEMAGIPYTGASPLGAALGLDKVIAKKLIRDDGVPTPNFRVMRRGTESTDDLRFPLIVKPRYGYGSLGLQLVHEPSRLRRAVETIITQYAQDALVEEYIEGREISVALLGNEELEVLPLVEHDFGDRETRLITYDDKTHIAVAEPQKICPALIAGELAMMLRDISVATFRACLGRDYARVDLRIDRSGRPFVLEINSSPSLQNTDSYFRAATTGGYSFSNLVNRMLNLAHMRYFGIGIPEREHALNRGGPQL</sequence>
<organism evidence="6 7">
    <name type="scientific">Bradyrhizobium elkanii</name>
    <dbReference type="NCBI Taxonomy" id="29448"/>
    <lineage>
        <taxon>Bacteria</taxon>
        <taxon>Pseudomonadati</taxon>
        <taxon>Pseudomonadota</taxon>
        <taxon>Alphaproteobacteria</taxon>
        <taxon>Hyphomicrobiales</taxon>
        <taxon>Nitrobacteraceae</taxon>
        <taxon>Bradyrhizobium</taxon>
    </lineage>
</organism>
<dbReference type="Gene3D" id="3.30.1490.20">
    <property type="entry name" value="ATP-grasp fold, A domain"/>
    <property type="match status" value="1"/>
</dbReference>
<keyword evidence="4" id="KW-0547">Nucleotide-binding</keyword>
<dbReference type="EMBL" id="SZZP01000057">
    <property type="protein sequence ID" value="TKV70901.1"/>
    <property type="molecule type" value="Genomic_DNA"/>
</dbReference>
<gene>
    <name evidence="6" type="ORF">FDV58_41005</name>
</gene>
<feature type="domain" description="ATP-grasp" evidence="5">
    <location>
        <begin position="118"/>
        <end position="319"/>
    </location>
</feature>
<dbReference type="Pfam" id="PF07478">
    <property type="entry name" value="Dala_Dala_lig_C"/>
    <property type="match status" value="1"/>
</dbReference>
<comment type="similarity">
    <text evidence="1">Belongs to the D-alanine--D-alanine ligase family.</text>
</comment>
<dbReference type="Proteomes" id="UP000305095">
    <property type="component" value="Unassembled WGS sequence"/>
</dbReference>
<dbReference type="PANTHER" id="PTHR23132:SF23">
    <property type="entry name" value="D-ALANINE--D-ALANINE LIGASE B"/>
    <property type="match status" value="1"/>
</dbReference>
<dbReference type="GO" id="GO:0008716">
    <property type="term" value="F:D-alanine-D-alanine ligase activity"/>
    <property type="evidence" value="ECO:0007669"/>
    <property type="project" value="InterPro"/>
</dbReference>
<dbReference type="SUPFAM" id="SSF56059">
    <property type="entry name" value="Glutathione synthetase ATP-binding domain-like"/>
    <property type="match status" value="1"/>
</dbReference>
<dbReference type="Gene3D" id="3.30.470.20">
    <property type="entry name" value="ATP-grasp fold, B domain"/>
    <property type="match status" value="1"/>
</dbReference>
<proteinExistence type="inferred from homology"/>
<dbReference type="InterPro" id="IPR011095">
    <property type="entry name" value="Dala_Dala_lig_C"/>
</dbReference>
<dbReference type="GO" id="GO:0005524">
    <property type="term" value="F:ATP binding"/>
    <property type="evidence" value="ECO:0007669"/>
    <property type="project" value="UniProtKB-UniRule"/>
</dbReference>
<evidence type="ECO:0000259" key="5">
    <source>
        <dbReference type="PROSITE" id="PS50975"/>
    </source>
</evidence>
<dbReference type="RefSeq" id="WP_137484128.1">
    <property type="nucleotide sequence ID" value="NZ_SZZP01000057.1"/>
</dbReference>
<dbReference type="PROSITE" id="PS50975">
    <property type="entry name" value="ATP_GRASP"/>
    <property type="match status" value="1"/>
</dbReference>